<evidence type="ECO:0008006" key="3">
    <source>
        <dbReference type="Google" id="ProtNLM"/>
    </source>
</evidence>
<accession>A0A1I2VDW0</accession>
<name>A0A1I2VDW0_9BACL</name>
<dbReference type="OrthoDB" id="2943605at2"/>
<protein>
    <recommendedName>
        <fullName evidence="3">RNase H</fullName>
    </recommendedName>
</protein>
<dbReference type="RefSeq" id="WP_093674447.1">
    <property type="nucleotide sequence ID" value="NZ_FOOY01000026.1"/>
</dbReference>
<sequence length="187" mass="21770">MRPINRHYEANNRQQVFLNTFAVPSAKGRQRSENFKWSTDTLFIFVDASELNSSGIFGLASCFVGQGEVIVKSRKHYAQLFKKQNPYAEYAAIWFAIQTLFAVIKQKYQKPEHVLLFSDFVHPEDLTISSVEKNRLNPIIEKIILSKNTFLSSYPQIELTFELMTKEMKHHNPYYRAAHNASRKVLH</sequence>
<organism evidence="1 2">
    <name type="scientific">Sporolactobacillus nakayamae</name>
    <dbReference type="NCBI Taxonomy" id="269670"/>
    <lineage>
        <taxon>Bacteria</taxon>
        <taxon>Bacillati</taxon>
        <taxon>Bacillota</taxon>
        <taxon>Bacilli</taxon>
        <taxon>Bacillales</taxon>
        <taxon>Sporolactobacillaceae</taxon>
        <taxon>Sporolactobacillus</taxon>
    </lineage>
</organism>
<keyword evidence="2" id="KW-1185">Reference proteome</keyword>
<dbReference type="EMBL" id="FOOY01000026">
    <property type="protein sequence ID" value="SFG87350.1"/>
    <property type="molecule type" value="Genomic_DNA"/>
</dbReference>
<reference evidence="2" key="1">
    <citation type="submission" date="2016-10" db="EMBL/GenBank/DDBJ databases">
        <authorList>
            <person name="Varghese N."/>
            <person name="Submissions S."/>
        </authorList>
    </citation>
    <scope>NUCLEOTIDE SEQUENCE [LARGE SCALE GENOMIC DNA]</scope>
    <source>
        <strain evidence="2">ATCC 700379</strain>
    </source>
</reference>
<proteinExistence type="predicted"/>
<dbReference type="SUPFAM" id="SSF53098">
    <property type="entry name" value="Ribonuclease H-like"/>
    <property type="match status" value="1"/>
</dbReference>
<dbReference type="InterPro" id="IPR012337">
    <property type="entry name" value="RNaseH-like_sf"/>
</dbReference>
<dbReference type="AlphaFoldDB" id="A0A1I2VDW0"/>
<gene>
    <name evidence="1" type="ORF">SAMN02982927_03061</name>
</gene>
<evidence type="ECO:0000313" key="2">
    <source>
        <dbReference type="Proteomes" id="UP000198752"/>
    </source>
</evidence>
<dbReference type="Proteomes" id="UP000198752">
    <property type="component" value="Unassembled WGS sequence"/>
</dbReference>
<evidence type="ECO:0000313" key="1">
    <source>
        <dbReference type="EMBL" id="SFG87350.1"/>
    </source>
</evidence>